<dbReference type="PROSITE" id="PS00653">
    <property type="entry name" value="GLYCOSYL_HYDROL_F1_2"/>
    <property type="match status" value="1"/>
</dbReference>
<dbReference type="EMBL" id="CP019323">
    <property type="protein sequence ID" value="APX72002.1"/>
    <property type="molecule type" value="Genomic_DNA"/>
</dbReference>
<dbReference type="GO" id="GO:0008422">
    <property type="term" value="F:beta-glucosidase activity"/>
    <property type="evidence" value="ECO:0007669"/>
    <property type="project" value="TreeGrafter"/>
</dbReference>
<dbReference type="SUPFAM" id="SSF51445">
    <property type="entry name" value="(Trans)glycosidases"/>
    <property type="match status" value="1"/>
</dbReference>
<protein>
    <submittedName>
        <fullName evidence="5">6-phospho-beta-glucosidase</fullName>
    </submittedName>
</protein>
<evidence type="ECO:0000256" key="1">
    <source>
        <dbReference type="ARBA" id="ARBA00010838"/>
    </source>
</evidence>
<dbReference type="AlphaFoldDB" id="A0A1P8Q299"/>
<dbReference type="InterPro" id="IPR033132">
    <property type="entry name" value="GH_1_N_CS"/>
</dbReference>
<evidence type="ECO:0000313" key="6">
    <source>
        <dbReference type="Proteomes" id="UP000187499"/>
    </source>
</evidence>
<gene>
    <name evidence="5" type="ORF">BTM29_05260</name>
</gene>
<keyword evidence="3" id="KW-0326">Glycosidase</keyword>
<dbReference type="GO" id="GO:0016052">
    <property type="term" value="P:carbohydrate catabolic process"/>
    <property type="evidence" value="ECO:0007669"/>
    <property type="project" value="TreeGrafter"/>
</dbReference>
<dbReference type="Proteomes" id="UP000187499">
    <property type="component" value="Chromosome"/>
</dbReference>
<dbReference type="InterPro" id="IPR017853">
    <property type="entry name" value="GH"/>
</dbReference>
<name>A0A1P8Q299_9LACO</name>
<dbReference type="KEGG" id="lalw:BTM29_05260"/>
<dbReference type="FunFam" id="3.20.20.80:FF:000004">
    <property type="entry name" value="Beta-glucosidase 6-phospho-beta-glucosidase"/>
    <property type="match status" value="1"/>
</dbReference>
<sequence length="483" mass="55066">MTTTFPKNFLWGGATAANQYEGAWNEGGKGPSDSDMLLSGTYDKPRVFTKELKDDGYYPSHLGSDFYHHYKEDIKLLAGMGYKTYRMSIAWSRVFPNGDDATPNQEGLDFYRSVFEECHKYGIEPLVTISHYEMPYHLTDKYNGWGNRLAIDFYVKYAKTLFTEYKDLVHYWLTFNEINIGMMFGGYMSLGMKVKDGSAPFNPKQTDEDIQNNLQGLHHQFVASALAVKVGHEINPDNKIGCMIAGNVNYPLTSNPDDILKAQQTNEMMNYYCGDVQVRGAYPHFAQRFWDEHNVKLNITAEDEAVLKEGVVDYYTFSYYSSNAVTTDESKGEAGGNFTMGVKNPYLKYSEWGWAMDPKGLRWYLNDVYGRYQIPIMVVENGLGARDVVESDGSINDDYRIEYLQGHIEQMKEAIKDGVDLVGYTPWGCIDLVSAGTGQMEKRYGFVYVNRDDNQVGDFSRTPKKSYYWYKKVIASNGADLDN</sequence>
<proteinExistence type="inferred from homology"/>
<evidence type="ECO:0000313" key="5">
    <source>
        <dbReference type="EMBL" id="APX72002.1"/>
    </source>
</evidence>
<dbReference type="STRING" id="1847728.BTM29_05260"/>
<evidence type="ECO:0000256" key="2">
    <source>
        <dbReference type="ARBA" id="ARBA00022801"/>
    </source>
</evidence>
<organism evidence="5 6">
    <name type="scientific">Companilactobacillus allii</name>
    <dbReference type="NCBI Taxonomy" id="1847728"/>
    <lineage>
        <taxon>Bacteria</taxon>
        <taxon>Bacillati</taxon>
        <taxon>Bacillota</taxon>
        <taxon>Bacilli</taxon>
        <taxon>Lactobacillales</taxon>
        <taxon>Lactobacillaceae</taxon>
        <taxon>Companilactobacillus</taxon>
    </lineage>
</organism>
<accession>A0A1P8Q299</accession>
<dbReference type="Pfam" id="PF00232">
    <property type="entry name" value="Glyco_hydro_1"/>
    <property type="match status" value="1"/>
</dbReference>
<dbReference type="OrthoDB" id="1688691at2"/>
<evidence type="ECO:0000256" key="4">
    <source>
        <dbReference type="RuleBase" id="RU003690"/>
    </source>
</evidence>
<dbReference type="RefSeq" id="WP_076614506.1">
    <property type="nucleotide sequence ID" value="NZ_CP019323.1"/>
</dbReference>
<keyword evidence="2" id="KW-0378">Hydrolase</keyword>
<keyword evidence="6" id="KW-1185">Reference proteome</keyword>
<reference evidence="6" key="1">
    <citation type="submission" date="2016-12" db="EMBL/GenBank/DDBJ databases">
        <authorList>
            <person name="Jung M.Y."/>
            <person name="Lee S.H."/>
        </authorList>
    </citation>
    <scope>NUCLEOTIDE SEQUENCE [LARGE SCALE GENOMIC DNA]</scope>
    <source>
        <strain evidence="6">WiKim39</strain>
    </source>
</reference>
<dbReference type="Gene3D" id="3.20.20.80">
    <property type="entry name" value="Glycosidases"/>
    <property type="match status" value="1"/>
</dbReference>
<dbReference type="PRINTS" id="PR00131">
    <property type="entry name" value="GLHYDRLASE1"/>
</dbReference>
<dbReference type="InterPro" id="IPR001360">
    <property type="entry name" value="Glyco_hydro_1"/>
</dbReference>
<dbReference type="PANTHER" id="PTHR10353:SF296">
    <property type="entry name" value="6-PHOSPHO-BETA-GLUCOSIDASE"/>
    <property type="match status" value="1"/>
</dbReference>
<dbReference type="PANTHER" id="PTHR10353">
    <property type="entry name" value="GLYCOSYL HYDROLASE"/>
    <property type="match status" value="1"/>
</dbReference>
<comment type="similarity">
    <text evidence="1 4">Belongs to the glycosyl hydrolase 1 family.</text>
</comment>
<evidence type="ECO:0000256" key="3">
    <source>
        <dbReference type="ARBA" id="ARBA00023295"/>
    </source>
</evidence>
<dbReference type="GO" id="GO:0005829">
    <property type="term" value="C:cytosol"/>
    <property type="evidence" value="ECO:0007669"/>
    <property type="project" value="TreeGrafter"/>
</dbReference>